<keyword evidence="2" id="KW-0808">Transferase</keyword>
<keyword evidence="3" id="KW-1185">Reference proteome</keyword>
<dbReference type="SUPFAM" id="SSF53649">
    <property type="entry name" value="Alkaline phosphatase-like"/>
    <property type="match status" value="1"/>
</dbReference>
<proteinExistence type="predicted"/>
<keyword evidence="1" id="KW-1133">Transmembrane helix</keyword>
<name>A0A1I2FK06_9ACTN</name>
<feature type="transmembrane region" description="Helical" evidence="1">
    <location>
        <begin position="190"/>
        <end position="213"/>
    </location>
</feature>
<organism evidence="2 3">
    <name type="scientific">Actinoplanes philippinensis</name>
    <dbReference type="NCBI Taxonomy" id="35752"/>
    <lineage>
        <taxon>Bacteria</taxon>
        <taxon>Bacillati</taxon>
        <taxon>Actinomycetota</taxon>
        <taxon>Actinomycetes</taxon>
        <taxon>Micromonosporales</taxon>
        <taxon>Micromonosporaceae</taxon>
        <taxon>Actinoplanes</taxon>
    </lineage>
</organism>
<accession>A0A1I2FK06</accession>
<evidence type="ECO:0000256" key="1">
    <source>
        <dbReference type="SAM" id="Phobius"/>
    </source>
</evidence>
<dbReference type="GO" id="GO:0016740">
    <property type="term" value="F:transferase activity"/>
    <property type="evidence" value="ECO:0007669"/>
    <property type="project" value="UniProtKB-KW"/>
</dbReference>
<dbReference type="InterPro" id="IPR017850">
    <property type="entry name" value="Alkaline_phosphatase_core_sf"/>
</dbReference>
<keyword evidence="1" id="KW-0472">Membrane</keyword>
<reference evidence="2 3" key="1">
    <citation type="submission" date="2016-10" db="EMBL/GenBank/DDBJ databases">
        <authorList>
            <person name="de Groot N.N."/>
        </authorList>
    </citation>
    <scope>NUCLEOTIDE SEQUENCE [LARGE SCALE GENOMIC DNA]</scope>
    <source>
        <strain evidence="2 3">DSM 43019</strain>
    </source>
</reference>
<feature type="transmembrane region" description="Helical" evidence="1">
    <location>
        <begin position="100"/>
        <end position="126"/>
    </location>
</feature>
<feature type="transmembrane region" description="Helical" evidence="1">
    <location>
        <begin position="35"/>
        <end position="54"/>
    </location>
</feature>
<dbReference type="EMBL" id="FONV01000005">
    <property type="protein sequence ID" value="SFF05169.1"/>
    <property type="molecule type" value="Genomic_DNA"/>
</dbReference>
<feature type="transmembrane region" description="Helical" evidence="1">
    <location>
        <begin position="156"/>
        <end position="178"/>
    </location>
</feature>
<dbReference type="Gene3D" id="3.40.720.10">
    <property type="entry name" value="Alkaline Phosphatase, subunit A"/>
    <property type="match status" value="1"/>
</dbReference>
<gene>
    <name evidence="2" type="ORF">SAMN05421541_105439</name>
</gene>
<dbReference type="STRING" id="35752.SAMN05421541_105439"/>
<evidence type="ECO:0000313" key="3">
    <source>
        <dbReference type="Proteomes" id="UP000199645"/>
    </source>
</evidence>
<evidence type="ECO:0000313" key="2">
    <source>
        <dbReference type="EMBL" id="SFF05169.1"/>
    </source>
</evidence>
<feature type="transmembrane region" description="Helical" evidence="1">
    <location>
        <begin position="66"/>
        <end position="88"/>
    </location>
</feature>
<sequence length="581" mass="62870">MSEYSLSQTVYRGRTGNGDVAYEGNVSQKKSYRRAIRHLTTGFAAVLVFLALIVPDQIFRLPPGNSVFTALLRVPVEALIAGALLLLLPQRGRLGRARRLIAGGLGVLLGLLTVVKLIDIGFFAVLARRFDPVLDWILVDDAYNFMVDSIGEPGTIGLSVALVLASIGLVAAMTWAVLRLSGIALNHRVAAWRGIGTVAAAWVALTLMGTQLIGGIPVASHTAADLAAHTALALPNDLADRKRFAAEVQVDAFRDRPADQMLTALRDKDVIVSFIESYGRDAIENPAFNSAVLTSLAANQQALTAKGFAARSGWLTSSTAGGGSWLAHSTFLSGLWIDNEQRYRSLVSSDRLTLTRAFKSSGHRTVGVEPGIIFAWPEGAFYGYDHIYDSHTLGYNGPGFSWSPMPDQYVMSAFQKLEYGPTDRGRLLAEITLTSSHTPWAPVPSMIDWDAVGDGSVYGPMVANAEGPTSVWKDENRMRTEYARSIAYSMDSLLGHMARYGRDDLVMVFLGDHQPASAVVGTQATHDVPVTVVAKDPAVLDRIAGWGWTDGLKPDPAAPVWRMDTFRDRFLAAYGPEGDPH</sequence>
<protein>
    <submittedName>
        <fullName evidence="2">Phosphoglycerol transferase MdoB</fullName>
    </submittedName>
</protein>
<keyword evidence="1" id="KW-0812">Transmembrane</keyword>
<dbReference type="AlphaFoldDB" id="A0A1I2FK06"/>
<dbReference type="Proteomes" id="UP000199645">
    <property type="component" value="Unassembled WGS sequence"/>
</dbReference>